<dbReference type="Pfam" id="PF22629">
    <property type="entry name" value="ACT_AHAS_ss"/>
    <property type="match status" value="1"/>
</dbReference>
<dbReference type="FunFam" id="3.30.70.260:FF:000001">
    <property type="entry name" value="Acetolactate synthase, small subunit"/>
    <property type="match status" value="1"/>
</dbReference>
<dbReference type="GO" id="GO:0005829">
    <property type="term" value="C:cytosol"/>
    <property type="evidence" value="ECO:0007669"/>
    <property type="project" value="TreeGrafter"/>
</dbReference>
<dbReference type="GO" id="GO:0009097">
    <property type="term" value="P:isoleucine biosynthetic process"/>
    <property type="evidence" value="ECO:0007669"/>
    <property type="project" value="UniProtKB-UniRule"/>
</dbReference>
<dbReference type="SUPFAM" id="SSF55021">
    <property type="entry name" value="ACT-like"/>
    <property type="match status" value="2"/>
</dbReference>
<dbReference type="Gene3D" id="3.30.70.260">
    <property type="match status" value="1"/>
</dbReference>
<dbReference type="InterPro" id="IPR004789">
    <property type="entry name" value="Acetalactate_synth_ssu"/>
</dbReference>
<dbReference type="PROSITE" id="PS51671">
    <property type="entry name" value="ACT"/>
    <property type="match status" value="1"/>
</dbReference>
<comment type="pathway">
    <text evidence="2 8">Amino-acid biosynthesis; L-valine biosynthesis; L-valine from pyruvate: step 1/4.</text>
</comment>
<evidence type="ECO:0000256" key="6">
    <source>
        <dbReference type="ARBA" id="ARBA00023304"/>
    </source>
</evidence>
<dbReference type="PANTHER" id="PTHR30239:SF0">
    <property type="entry name" value="ACETOLACTATE SYNTHASE SMALL SUBUNIT 1, CHLOROPLASTIC"/>
    <property type="match status" value="1"/>
</dbReference>
<evidence type="ECO:0000259" key="9">
    <source>
        <dbReference type="PROSITE" id="PS51671"/>
    </source>
</evidence>
<reference evidence="10 11" key="1">
    <citation type="submission" date="2019-11" db="EMBL/GenBank/DDBJ databases">
        <title>Comparative genomics of hydrocarbon-degrading Desulfosarcina strains.</title>
        <authorList>
            <person name="Watanabe M."/>
            <person name="Kojima H."/>
            <person name="Fukui M."/>
        </authorList>
    </citation>
    <scope>NUCLEOTIDE SEQUENCE [LARGE SCALE GENOMIC DNA]</scope>
    <source>
        <strain evidence="10 11">PL12</strain>
    </source>
</reference>
<dbReference type="OrthoDB" id="9787365at2"/>
<dbReference type="Pfam" id="PF10369">
    <property type="entry name" value="ALS_ss_C"/>
    <property type="match status" value="1"/>
</dbReference>
<dbReference type="PANTHER" id="PTHR30239">
    <property type="entry name" value="ACETOLACTATE SYNTHASE SMALL SUBUNIT"/>
    <property type="match status" value="1"/>
</dbReference>
<comment type="similarity">
    <text evidence="3 8">Belongs to the acetolactate synthase small subunit family.</text>
</comment>
<dbReference type="InterPro" id="IPR019455">
    <property type="entry name" value="Acetolactate_synth_ssu_C"/>
</dbReference>
<evidence type="ECO:0000313" key="11">
    <source>
        <dbReference type="Proteomes" id="UP000427906"/>
    </source>
</evidence>
<dbReference type="CDD" id="cd04878">
    <property type="entry name" value="ACT_AHAS"/>
    <property type="match status" value="1"/>
</dbReference>
<evidence type="ECO:0000256" key="2">
    <source>
        <dbReference type="ARBA" id="ARBA00005025"/>
    </source>
</evidence>
<dbReference type="EC" id="2.2.1.6" evidence="8"/>
<dbReference type="NCBIfam" id="NF008864">
    <property type="entry name" value="PRK11895.1"/>
    <property type="match status" value="1"/>
</dbReference>
<comment type="function">
    <text evidence="8">Catalyzes the conversion of 2 pyruvate molecules into acetolactate in the first common step of the biosynthetic pathway of the branched-amino acids such as leucine, isoleucine, and valine.</text>
</comment>
<evidence type="ECO:0000256" key="3">
    <source>
        <dbReference type="ARBA" id="ARBA00006341"/>
    </source>
</evidence>
<dbReference type="Gene3D" id="3.30.70.1150">
    <property type="entry name" value="ACT-like. Chain A, domain 2"/>
    <property type="match status" value="1"/>
</dbReference>
<dbReference type="InterPro" id="IPR002912">
    <property type="entry name" value="ACT_dom"/>
</dbReference>
<dbReference type="UniPathway" id="UPA00047">
    <property type="reaction ID" value="UER00055"/>
</dbReference>
<accession>A0A5K7YQ09</accession>
<dbReference type="InterPro" id="IPR027271">
    <property type="entry name" value="Acetolactate_synth/TF_NikR_C"/>
</dbReference>
<dbReference type="InterPro" id="IPR045865">
    <property type="entry name" value="ACT-like_dom_sf"/>
</dbReference>
<keyword evidence="6 8" id="KW-0100">Branched-chain amino acid biosynthesis</keyword>
<dbReference type="NCBIfam" id="TIGR00119">
    <property type="entry name" value="acolac_sm"/>
    <property type="match status" value="1"/>
</dbReference>
<evidence type="ECO:0000313" key="10">
    <source>
        <dbReference type="EMBL" id="BBO66707.1"/>
    </source>
</evidence>
<dbReference type="AlphaFoldDB" id="A0A5K7YQ09"/>
<protein>
    <recommendedName>
        <fullName evidence="8">Acetolactate synthase small subunit</fullName>
        <shortName evidence="8">AHAS</shortName>
        <shortName evidence="8">ALS</shortName>
        <ecNumber evidence="8">2.2.1.6</ecNumber>
    </recommendedName>
    <alternativeName>
        <fullName evidence="8">Acetohydroxy-acid synthase small subunit</fullName>
    </alternativeName>
</protein>
<keyword evidence="8" id="KW-0808">Transferase</keyword>
<dbReference type="GO" id="GO:0009099">
    <property type="term" value="P:L-valine biosynthetic process"/>
    <property type="evidence" value="ECO:0007669"/>
    <property type="project" value="UniProtKB-UniRule"/>
</dbReference>
<comment type="pathway">
    <text evidence="1 8">Amino-acid biosynthesis; L-isoleucine biosynthesis; L-isoleucine from 2-oxobutanoate: step 1/4.</text>
</comment>
<feature type="domain" description="ACT" evidence="9">
    <location>
        <begin position="7"/>
        <end position="81"/>
    </location>
</feature>
<organism evidence="10 11">
    <name type="scientific">Desulfosarcina alkanivorans</name>
    <dbReference type="NCBI Taxonomy" id="571177"/>
    <lineage>
        <taxon>Bacteria</taxon>
        <taxon>Pseudomonadati</taxon>
        <taxon>Thermodesulfobacteriota</taxon>
        <taxon>Desulfobacteria</taxon>
        <taxon>Desulfobacterales</taxon>
        <taxon>Desulfosarcinaceae</taxon>
        <taxon>Desulfosarcina</taxon>
    </lineage>
</organism>
<evidence type="ECO:0000256" key="8">
    <source>
        <dbReference type="RuleBase" id="RU368092"/>
    </source>
</evidence>
<dbReference type="EMBL" id="AP021874">
    <property type="protein sequence ID" value="BBO66707.1"/>
    <property type="molecule type" value="Genomic_DNA"/>
</dbReference>
<dbReference type="InterPro" id="IPR039557">
    <property type="entry name" value="AHAS_ACT"/>
</dbReference>
<keyword evidence="5 8" id="KW-0028">Amino-acid biosynthesis</keyword>
<name>A0A5K7YQ09_9BACT</name>
<dbReference type="GO" id="GO:1990610">
    <property type="term" value="F:acetolactate synthase regulator activity"/>
    <property type="evidence" value="ECO:0007669"/>
    <property type="project" value="UniProtKB-UniRule"/>
</dbReference>
<comment type="subunit">
    <text evidence="4 8">Dimer of large and small chains.</text>
</comment>
<dbReference type="Proteomes" id="UP000427906">
    <property type="component" value="Chromosome"/>
</dbReference>
<evidence type="ECO:0000256" key="4">
    <source>
        <dbReference type="ARBA" id="ARBA00011744"/>
    </source>
</evidence>
<dbReference type="RefSeq" id="WP_155315042.1">
    <property type="nucleotide sequence ID" value="NZ_AP021874.1"/>
</dbReference>
<evidence type="ECO:0000256" key="7">
    <source>
        <dbReference type="ARBA" id="ARBA00048670"/>
    </source>
</evidence>
<dbReference type="InterPro" id="IPR054480">
    <property type="entry name" value="AHAS_small-like_ACT"/>
</dbReference>
<dbReference type="GO" id="GO:0003984">
    <property type="term" value="F:acetolactate synthase activity"/>
    <property type="evidence" value="ECO:0007669"/>
    <property type="project" value="UniProtKB-UniRule"/>
</dbReference>
<proteinExistence type="inferred from homology"/>
<gene>
    <name evidence="10" type="ORF">DSCA_06370</name>
</gene>
<dbReference type="KEGG" id="dalk:DSCA_06370"/>
<dbReference type="UniPathway" id="UPA00049">
    <property type="reaction ID" value="UER00059"/>
</dbReference>
<evidence type="ECO:0000256" key="1">
    <source>
        <dbReference type="ARBA" id="ARBA00004974"/>
    </source>
</evidence>
<keyword evidence="11" id="KW-1185">Reference proteome</keyword>
<evidence type="ECO:0000256" key="5">
    <source>
        <dbReference type="ARBA" id="ARBA00022605"/>
    </source>
</evidence>
<sequence length="162" mass="18229">MDTEKHTITMLVENEPGVTARVSGLFASRGYNIETICGAPTANPDMSRITITTNTTPDQMEQIMKQVRRLVNVIKVRDMTGDDAVRREMALICVKAMASHRSEIQRIVENFRARIVDTGLNHYIIEVTGRLEKIEALMRLLEPMGIKKVARSGMLALYREPG</sequence>
<dbReference type="FunFam" id="3.30.70.1150:FF:000001">
    <property type="entry name" value="Acetolactate synthase small subunit"/>
    <property type="match status" value="1"/>
</dbReference>
<comment type="catalytic activity">
    <reaction evidence="7 8">
        <text>2 pyruvate + H(+) = (2S)-2-acetolactate + CO2</text>
        <dbReference type="Rhea" id="RHEA:25249"/>
        <dbReference type="ChEBI" id="CHEBI:15361"/>
        <dbReference type="ChEBI" id="CHEBI:15378"/>
        <dbReference type="ChEBI" id="CHEBI:16526"/>
        <dbReference type="ChEBI" id="CHEBI:58476"/>
        <dbReference type="EC" id="2.2.1.6"/>
    </reaction>
</comment>